<dbReference type="EMBL" id="QAMZ01000043">
    <property type="protein sequence ID" value="PWL52938.1"/>
    <property type="molecule type" value="Genomic_DNA"/>
</dbReference>
<evidence type="ECO:0000313" key="3">
    <source>
        <dbReference type="Proteomes" id="UP000246114"/>
    </source>
</evidence>
<keyword evidence="1" id="KW-0472">Membrane</keyword>
<proteinExistence type="predicted"/>
<protein>
    <submittedName>
        <fullName evidence="2">Uncharacterized protein</fullName>
    </submittedName>
</protein>
<dbReference type="AlphaFoldDB" id="A0A316M5K1"/>
<keyword evidence="1" id="KW-0812">Transmembrane</keyword>
<keyword evidence="1" id="KW-1133">Transmembrane helix</keyword>
<feature type="transmembrane region" description="Helical" evidence="1">
    <location>
        <begin position="28"/>
        <end position="46"/>
    </location>
</feature>
<name>A0A316M5K1_9CLOT</name>
<comment type="caution">
    <text evidence="2">The sequence shown here is derived from an EMBL/GenBank/DDBJ whole genome shotgun (WGS) entry which is preliminary data.</text>
</comment>
<reference evidence="2 3" key="1">
    <citation type="submission" date="2018-03" db="EMBL/GenBank/DDBJ databases">
        <title>The uncultured portion of the human microbiome is neutrally assembled.</title>
        <authorList>
            <person name="Jeraldo P."/>
            <person name="Boardman L."/>
            <person name="White B.A."/>
            <person name="Nelson H."/>
            <person name="Goldenfeld N."/>
            <person name="Chia N."/>
        </authorList>
    </citation>
    <scope>NUCLEOTIDE SEQUENCE [LARGE SCALE GENOMIC DNA]</scope>
    <source>
        <strain evidence="2">CIM:MAG 903</strain>
    </source>
</reference>
<gene>
    <name evidence="2" type="ORF">DBY38_08645</name>
</gene>
<feature type="transmembrane region" description="Helical" evidence="1">
    <location>
        <begin position="53"/>
        <end position="71"/>
    </location>
</feature>
<dbReference type="Proteomes" id="UP000246114">
    <property type="component" value="Unassembled WGS sequence"/>
</dbReference>
<evidence type="ECO:0000313" key="2">
    <source>
        <dbReference type="EMBL" id="PWL52938.1"/>
    </source>
</evidence>
<organism evidence="2 3">
    <name type="scientific">Clostridium cadaveris</name>
    <dbReference type="NCBI Taxonomy" id="1529"/>
    <lineage>
        <taxon>Bacteria</taxon>
        <taxon>Bacillati</taxon>
        <taxon>Bacillota</taxon>
        <taxon>Clostridia</taxon>
        <taxon>Eubacteriales</taxon>
        <taxon>Clostridiaceae</taxon>
        <taxon>Clostridium</taxon>
    </lineage>
</organism>
<evidence type="ECO:0000256" key="1">
    <source>
        <dbReference type="SAM" id="Phobius"/>
    </source>
</evidence>
<sequence>MAEWITESIKDSLMDIGKWILNGVINSSYWICLYVSLLALILYIAGQKKAGKYVSISFVIYFLLQSLKGVIGK</sequence>
<accession>A0A316M5K1</accession>